<keyword evidence="3" id="KW-0804">Transcription</keyword>
<keyword evidence="3" id="KW-0539">Nucleus</keyword>
<feature type="domain" description="JmjC" evidence="4">
    <location>
        <begin position="158"/>
        <end position="293"/>
    </location>
</feature>
<evidence type="ECO:0000313" key="6">
    <source>
        <dbReference type="Proteomes" id="UP000002009"/>
    </source>
</evidence>
<keyword evidence="3" id="KW-0223">Dioxygenase</keyword>
<dbReference type="KEGG" id="mis:MICPUN_57154"/>
<accession>C1E292</accession>
<dbReference type="InterPro" id="IPR039994">
    <property type="entry name" value="NO66-like"/>
</dbReference>
<dbReference type="AlphaFoldDB" id="C1E292"/>
<protein>
    <recommendedName>
        <fullName evidence="3">Bifunctional lysine-specific demethylase and histidyl-hydroxylase</fullName>
        <ecNumber evidence="3">1.14.11.-</ecNumber>
    </recommendedName>
</protein>
<keyword evidence="2 3" id="KW-0408">Iron</keyword>
<dbReference type="eggNOG" id="ENOG502S0FU">
    <property type="taxonomic scope" value="Eukaryota"/>
</dbReference>
<reference evidence="5 6" key="1">
    <citation type="journal article" date="2009" name="Science">
        <title>Green evolution and dynamic adaptations revealed by genomes of the marine picoeukaryotes Micromonas.</title>
        <authorList>
            <person name="Worden A.Z."/>
            <person name="Lee J.H."/>
            <person name="Mock T."/>
            <person name="Rouze P."/>
            <person name="Simmons M.P."/>
            <person name="Aerts A.L."/>
            <person name="Allen A.E."/>
            <person name="Cuvelier M.L."/>
            <person name="Derelle E."/>
            <person name="Everett M.V."/>
            <person name="Foulon E."/>
            <person name="Grimwood J."/>
            <person name="Gundlach H."/>
            <person name="Henrissat B."/>
            <person name="Napoli C."/>
            <person name="McDonald S.M."/>
            <person name="Parker M.S."/>
            <person name="Rombauts S."/>
            <person name="Salamov A."/>
            <person name="Von Dassow P."/>
            <person name="Badger J.H."/>
            <person name="Coutinho P.M."/>
            <person name="Demir E."/>
            <person name="Dubchak I."/>
            <person name="Gentemann C."/>
            <person name="Eikrem W."/>
            <person name="Gready J.E."/>
            <person name="John U."/>
            <person name="Lanier W."/>
            <person name="Lindquist E.A."/>
            <person name="Lucas S."/>
            <person name="Mayer K.F."/>
            <person name="Moreau H."/>
            <person name="Not F."/>
            <person name="Otillar R."/>
            <person name="Panaud O."/>
            <person name="Pangilinan J."/>
            <person name="Paulsen I."/>
            <person name="Piegu B."/>
            <person name="Poliakov A."/>
            <person name="Robbens S."/>
            <person name="Schmutz J."/>
            <person name="Toulza E."/>
            <person name="Wyss T."/>
            <person name="Zelensky A."/>
            <person name="Zhou K."/>
            <person name="Armbrust E.V."/>
            <person name="Bhattacharya D."/>
            <person name="Goodenough U.W."/>
            <person name="Van de Peer Y."/>
            <person name="Grigoriev I.V."/>
        </authorList>
    </citation>
    <scope>NUCLEOTIDE SEQUENCE [LARGE SCALE GENOMIC DNA]</scope>
    <source>
        <strain evidence="6">RCC299 / NOUM17</strain>
    </source>
</reference>
<evidence type="ECO:0000256" key="1">
    <source>
        <dbReference type="ARBA" id="ARBA00022723"/>
    </source>
</evidence>
<dbReference type="Gene3D" id="3.40.366.30">
    <property type="entry name" value="50S ribosomal protein L16 arginine hydroxylase, Chain A, Domain 2"/>
    <property type="match status" value="1"/>
</dbReference>
<dbReference type="SMART" id="SM00558">
    <property type="entry name" value="JmjC"/>
    <property type="match status" value="1"/>
</dbReference>
<dbReference type="EC" id="1.14.11.-" evidence="3"/>
<dbReference type="PANTHER" id="PTHR13096:SF8">
    <property type="entry name" value="RIBOSOMAL OXYGENASE 1"/>
    <property type="match status" value="1"/>
</dbReference>
<keyword evidence="6" id="KW-1185">Reference proteome</keyword>
<dbReference type="Proteomes" id="UP000002009">
    <property type="component" value="Chromosome 3"/>
</dbReference>
<dbReference type="Pfam" id="PF08007">
    <property type="entry name" value="JmjC_2"/>
    <property type="match status" value="1"/>
</dbReference>
<proteinExistence type="inferred from homology"/>
<dbReference type="GO" id="GO:0005634">
    <property type="term" value="C:nucleus"/>
    <property type="evidence" value="ECO:0007669"/>
    <property type="project" value="UniProtKB-SubCell"/>
</dbReference>
<dbReference type="STRING" id="296587.C1E292"/>
<dbReference type="GeneID" id="8241809"/>
<dbReference type="InParanoid" id="C1E292"/>
<comment type="function">
    <text evidence="3">Oxygenase that can act as both a histone lysine demethylase and a ribosomal histidine hydroxylase.</text>
</comment>
<dbReference type="OrthoDB" id="425950at2759"/>
<dbReference type="GO" id="GO:0005506">
    <property type="term" value="F:iron ion binding"/>
    <property type="evidence" value="ECO:0007669"/>
    <property type="project" value="UniProtKB-UniRule"/>
</dbReference>
<keyword evidence="3" id="KW-0805">Transcription regulation</keyword>
<dbReference type="SUPFAM" id="SSF51197">
    <property type="entry name" value="Clavaminate synthase-like"/>
    <property type="match status" value="1"/>
</dbReference>
<keyword evidence="1 3" id="KW-0479">Metal-binding</keyword>
<keyword evidence="3" id="KW-0560">Oxidoreductase</keyword>
<evidence type="ECO:0000256" key="3">
    <source>
        <dbReference type="RuleBase" id="RU366061"/>
    </source>
</evidence>
<dbReference type="RefSeq" id="XP_002501044.1">
    <property type="nucleotide sequence ID" value="XM_002500998.1"/>
</dbReference>
<evidence type="ECO:0000256" key="2">
    <source>
        <dbReference type="ARBA" id="ARBA00023004"/>
    </source>
</evidence>
<evidence type="ECO:0000259" key="4">
    <source>
        <dbReference type="PROSITE" id="PS51184"/>
    </source>
</evidence>
<gene>
    <name evidence="5" type="ORF">MICPUN_57154</name>
</gene>
<comment type="cofactor">
    <cofactor evidence="3">
        <name>Fe(2+)</name>
        <dbReference type="ChEBI" id="CHEBI:29033"/>
    </cofactor>
    <text evidence="3">Binds 1 Fe(2+) ion per subunit.</text>
</comment>
<evidence type="ECO:0000313" key="5">
    <source>
        <dbReference type="EMBL" id="ACO62302.1"/>
    </source>
</evidence>
<name>C1E292_MICCC</name>
<dbReference type="PROSITE" id="PS51184">
    <property type="entry name" value="JMJC"/>
    <property type="match status" value="1"/>
</dbReference>
<dbReference type="EMBL" id="CP001324">
    <property type="protein sequence ID" value="ACO62302.1"/>
    <property type="molecule type" value="Genomic_DNA"/>
</dbReference>
<comment type="subcellular location">
    <subcellularLocation>
        <location evidence="3">Nucleus</location>
    </subcellularLocation>
</comment>
<dbReference type="OMA" id="RWSDPWL"/>
<dbReference type="GO" id="GO:0016706">
    <property type="term" value="F:2-oxoglutarate-dependent dioxygenase activity"/>
    <property type="evidence" value="ECO:0007669"/>
    <property type="project" value="UniProtKB-UniRule"/>
</dbReference>
<sequence>MSAACQCFTTPTMTVPNLNVGRRGNHVRLTPGHRRVSLRAVQEGEIRKGSIKEIPEIHAELPFAPELWTTFFEKYWQKEPVVIRGGLPTELCTPVDNDELAGLACETEFRPRIIRKGDEGPSSWSLQMGPFSEDELKSLPSDGSWCLLLNDLEKHVSEFMDVLNLFDRFPRWRVADVQASISSEGGSVGAHSDQFDVFLIQGTGHKRWSISDCAEYVPDNDEAFFPDAEVRVLKNFQPQSCSLLKQGDILYLPPKVAHHGVAEGCKTICTTFSVGFLAPAHDELVLSYAQASVDTHDGSQRWRDPWLKPQEHVGEISSEAVAQAAEIIRQSMPKNDAEIARWFGCHATQSFGIDPSETIPAKDLSADELVVQFAEEGSLQRRADAKFAFVQEVKDGSLEGGLFFAAGNMWPLQSAPGMELARHIANYDEIIADDWIESGDAAEYDMDSEAKTLLHDLFSSGLIYFS</sequence>
<dbReference type="Gene3D" id="2.60.120.650">
    <property type="entry name" value="Cupin"/>
    <property type="match status" value="1"/>
</dbReference>
<dbReference type="PANTHER" id="PTHR13096">
    <property type="entry name" value="MINA53 MYC INDUCED NUCLEAR ANTIGEN"/>
    <property type="match status" value="1"/>
</dbReference>
<dbReference type="InterPro" id="IPR003347">
    <property type="entry name" value="JmjC_dom"/>
</dbReference>
<organism evidence="5 6">
    <name type="scientific">Micromonas commoda (strain RCC299 / NOUM17 / CCMP2709)</name>
    <name type="common">Picoplanktonic green alga</name>
    <dbReference type="NCBI Taxonomy" id="296587"/>
    <lineage>
        <taxon>Eukaryota</taxon>
        <taxon>Viridiplantae</taxon>
        <taxon>Chlorophyta</taxon>
        <taxon>Mamiellophyceae</taxon>
        <taxon>Mamiellales</taxon>
        <taxon>Mamiellaceae</taxon>
        <taxon>Micromonas</taxon>
    </lineage>
</organism>
<comment type="similarity">
    <text evidence="3">Belongs to the ROX family.</text>
</comment>